<accession>A0A0F8W6P5</accession>
<feature type="domain" description="HTH cro/C1-type" evidence="1">
    <location>
        <begin position="20"/>
        <end position="55"/>
    </location>
</feature>
<dbReference type="GO" id="GO:0003677">
    <property type="term" value="F:DNA binding"/>
    <property type="evidence" value="ECO:0007669"/>
    <property type="project" value="InterPro"/>
</dbReference>
<organism evidence="2">
    <name type="scientific">marine sediment metagenome</name>
    <dbReference type="NCBI Taxonomy" id="412755"/>
    <lineage>
        <taxon>unclassified sequences</taxon>
        <taxon>metagenomes</taxon>
        <taxon>ecological metagenomes</taxon>
    </lineage>
</organism>
<dbReference type="AlphaFoldDB" id="A0A0F8W6P5"/>
<dbReference type="CDD" id="cd00093">
    <property type="entry name" value="HTH_XRE"/>
    <property type="match status" value="1"/>
</dbReference>
<dbReference type="PROSITE" id="PS50943">
    <property type="entry name" value="HTH_CROC1"/>
    <property type="match status" value="1"/>
</dbReference>
<reference evidence="2" key="1">
    <citation type="journal article" date="2015" name="Nature">
        <title>Complex archaea that bridge the gap between prokaryotes and eukaryotes.</title>
        <authorList>
            <person name="Spang A."/>
            <person name="Saw J.H."/>
            <person name="Jorgensen S.L."/>
            <person name="Zaremba-Niedzwiedzka K."/>
            <person name="Martijn J."/>
            <person name="Lind A.E."/>
            <person name="van Eijk R."/>
            <person name="Schleper C."/>
            <person name="Guy L."/>
            <person name="Ettema T.J."/>
        </authorList>
    </citation>
    <scope>NUCLEOTIDE SEQUENCE</scope>
</reference>
<dbReference type="SMART" id="SM00530">
    <property type="entry name" value="HTH_XRE"/>
    <property type="match status" value="1"/>
</dbReference>
<dbReference type="EMBL" id="LAZR01067046">
    <property type="protein sequence ID" value="KKK52377.1"/>
    <property type="molecule type" value="Genomic_DNA"/>
</dbReference>
<gene>
    <name evidence="2" type="ORF">LCGC14_3105530</name>
</gene>
<dbReference type="InterPro" id="IPR001387">
    <property type="entry name" value="Cro/C1-type_HTH"/>
</dbReference>
<evidence type="ECO:0000313" key="2">
    <source>
        <dbReference type="EMBL" id="KKK52377.1"/>
    </source>
</evidence>
<comment type="caution">
    <text evidence="2">The sequence shown here is derived from an EMBL/GenBank/DDBJ whole genome shotgun (WGS) entry which is preliminary data.</text>
</comment>
<protein>
    <recommendedName>
        <fullName evidence="1">HTH cro/C1-type domain-containing protein</fullName>
    </recommendedName>
</protein>
<evidence type="ECO:0000259" key="1">
    <source>
        <dbReference type="PROSITE" id="PS50943"/>
    </source>
</evidence>
<dbReference type="Pfam" id="PF01381">
    <property type="entry name" value="HTH_3"/>
    <property type="match status" value="1"/>
</dbReference>
<name>A0A0F8W6P5_9ZZZZ</name>
<dbReference type="SUPFAM" id="SSF47413">
    <property type="entry name" value="lambda repressor-like DNA-binding domains"/>
    <property type="match status" value="1"/>
</dbReference>
<dbReference type="InterPro" id="IPR010982">
    <property type="entry name" value="Lambda_DNA-bd_dom_sf"/>
</dbReference>
<sequence>MGIDTRESEMVSLEFSPTRIKRIRVLLGESQGEFAKRLGVNINMVSRWETDKAEPMRGRVLKALLDAEELT</sequence>
<proteinExistence type="predicted"/>
<dbReference type="Gene3D" id="1.10.260.40">
    <property type="entry name" value="lambda repressor-like DNA-binding domains"/>
    <property type="match status" value="1"/>
</dbReference>